<dbReference type="PANTHER" id="PTHR37309">
    <property type="entry name" value="SLR0284 PROTEIN"/>
    <property type="match status" value="1"/>
</dbReference>
<keyword evidence="1" id="KW-0812">Transmembrane</keyword>
<feature type="transmembrane region" description="Helical" evidence="1">
    <location>
        <begin position="106"/>
        <end position="128"/>
    </location>
</feature>
<comment type="caution">
    <text evidence="2">The sequence shown here is derived from an EMBL/GenBank/DDBJ whole genome shotgun (WGS) entry which is preliminary data.</text>
</comment>
<evidence type="ECO:0000313" key="2">
    <source>
        <dbReference type="EMBL" id="MFD2840389.1"/>
    </source>
</evidence>
<dbReference type="InterPro" id="IPR007165">
    <property type="entry name" value="Phage_holin_4_2"/>
</dbReference>
<evidence type="ECO:0000313" key="3">
    <source>
        <dbReference type="Proteomes" id="UP001597391"/>
    </source>
</evidence>
<dbReference type="Pfam" id="PF04020">
    <property type="entry name" value="Phage_holin_4_2"/>
    <property type="match status" value="1"/>
</dbReference>
<dbReference type="Proteomes" id="UP001597391">
    <property type="component" value="Unassembled WGS sequence"/>
</dbReference>
<organism evidence="2 3">
    <name type="scientific">Populibacterium corticicola</name>
    <dbReference type="NCBI Taxonomy" id="1812826"/>
    <lineage>
        <taxon>Bacteria</taxon>
        <taxon>Bacillati</taxon>
        <taxon>Actinomycetota</taxon>
        <taxon>Actinomycetes</taxon>
        <taxon>Micrococcales</taxon>
        <taxon>Jonesiaceae</taxon>
        <taxon>Populibacterium</taxon>
    </lineage>
</organism>
<evidence type="ECO:0000256" key="1">
    <source>
        <dbReference type="SAM" id="Phobius"/>
    </source>
</evidence>
<feature type="transmembrane region" description="Helical" evidence="1">
    <location>
        <begin position="39"/>
        <end position="60"/>
    </location>
</feature>
<name>A0ABW5XG66_9MICO</name>
<keyword evidence="1" id="KW-0472">Membrane</keyword>
<protein>
    <submittedName>
        <fullName evidence="2">Phage holin family protein</fullName>
    </submittedName>
</protein>
<keyword evidence="1" id="KW-1133">Transmembrane helix</keyword>
<accession>A0ABW5XG66</accession>
<gene>
    <name evidence="2" type="ORF">ACFSYH_07360</name>
</gene>
<sequence>MDFLKRLLVTAVAFWLTTLLFGDNFQVVGQFNVTEGSEFVNRSAVFLVVALIFAVVNAIIKPVATVVSFPIIVLTLGLFSLIINAAMILLVGWFTQSADWGLEVNGFWWAVLAAIVISVLSAVGRALLRVDKQ</sequence>
<proteinExistence type="predicted"/>
<dbReference type="PANTHER" id="PTHR37309:SF1">
    <property type="entry name" value="SLR0284 PROTEIN"/>
    <property type="match status" value="1"/>
</dbReference>
<keyword evidence="3" id="KW-1185">Reference proteome</keyword>
<dbReference type="RefSeq" id="WP_377466220.1">
    <property type="nucleotide sequence ID" value="NZ_JBHUOP010000003.1"/>
</dbReference>
<reference evidence="3" key="1">
    <citation type="journal article" date="2019" name="Int. J. Syst. Evol. Microbiol.">
        <title>The Global Catalogue of Microorganisms (GCM) 10K type strain sequencing project: providing services to taxonomists for standard genome sequencing and annotation.</title>
        <authorList>
            <consortium name="The Broad Institute Genomics Platform"/>
            <consortium name="The Broad Institute Genome Sequencing Center for Infectious Disease"/>
            <person name="Wu L."/>
            <person name="Ma J."/>
        </authorList>
    </citation>
    <scope>NUCLEOTIDE SEQUENCE [LARGE SCALE GENOMIC DNA]</scope>
    <source>
        <strain evidence="3">KCTC 33576</strain>
    </source>
</reference>
<dbReference type="EMBL" id="JBHUOP010000003">
    <property type="protein sequence ID" value="MFD2840389.1"/>
    <property type="molecule type" value="Genomic_DNA"/>
</dbReference>
<feature type="transmembrane region" description="Helical" evidence="1">
    <location>
        <begin position="72"/>
        <end position="94"/>
    </location>
</feature>